<proteinExistence type="predicted"/>
<protein>
    <submittedName>
        <fullName evidence="1">Uncharacterized protein</fullName>
    </submittedName>
</protein>
<dbReference type="Proteomes" id="UP000784294">
    <property type="component" value="Unassembled WGS sequence"/>
</dbReference>
<reference evidence="1" key="1">
    <citation type="submission" date="2018-11" db="EMBL/GenBank/DDBJ databases">
        <authorList>
            <consortium name="Pathogen Informatics"/>
        </authorList>
    </citation>
    <scope>NUCLEOTIDE SEQUENCE</scope>
</reference>
<organism evidence="1 2">
    <name type="scientific">Protopolystoma xenopodis</name>
    <dbReference type="NCBI Taxonomy" id="117903"/>
    <lineage>
        <taxon>Eukaryota</taxon>
        <taxon>Metazoa</taxon>
        <taxon>Spiralia</taxon>
        <taxon>Lophotrochozoa</taxon>
        <taxon>Platyhelminthes</taxon>
        <taxon>Monogenea</taxon>
        <taxon>Polyopisthocotylea</taxon>
        <taxon>Polystomatidea</taxon>
        <taxon>Polystomatidae</taxon>
        <taxon>Protopolystoma</taxon>
    </lineage>
</organism>
<gene>
    <name evidence="1" type="ORF">PXEA_LOCUS19412</name>
</gene>
<comment type="caution">
    <text evidence="1">The sequence shown here is derived from an EMBL/GenBank/DDBJ whole genome shotgun (WGS) entry which is preliminary data.</text>
</comment>
<accession>A0A448X202</accession>
<evidence type="ECO:0000313" key="2">
    <source>
        <dbReference type="Proteomes" id="UP000784294"/>
    </source>
</evidence>
<dbReference type="EMBL" id="CAAALY010077267">
    <property type="protein sequence ID" value="VEL25972.1"/>
    <property type="molecule type" value="Genomic_DNA"/>
</dbReference>
<keyword evidence="2" id="KW-1185">Reference proteome</keyword>
<sequence length="110" mass="11991">MLTSPPSFSYTVPPHLPLLRVTLACIGSSSRGKLRGCLELLTSSQTAVVGLTFRSSSPELFWTVCDPIIQRQYASISTDLADPNRHLFPCSSRQPDPECVSVGPPVLARY</sequence>
<name>A0A448X202_9PLAT</name>
<evidence type="ECO:0000313" key="1">
    <source>
        <dbReference type="EMBL" id="VEL25972.1"/>
    </source>
</evidence>
<dbReference type="AlphaFoldDB" id="A0A448X202"/>